<reference evidence="1" key="1">
    <citation type="journal article" date="2020" name="bioRxiv">
        <title>Chromosome-level reference genome of the European wasp spider Argiope bruennichi: a resource for studies on range expansion and evolutionary adaptation.</title>
        <authorList>
            <person name="Sheffer M.M."/>
            <person name="Hoppe A."/>
            <person name="Krehenwinkel H."/>
            <person name="Uhl G."/>
            <person name="Kuss A.W."/>
            <person name="Jensen L."/>
            <person name="Jensen C."/>
            <person name="Gillespie R.G."/>
            <person name="Hoff K.J."/>
            <person name="Prost S."/>
        </authorList>
    </citation>
    <scope>NUCLEOTIDE SEQUENCE</scope>
</reference>
<name>A0A8T0ESS0_ARGBR</name>
<keyword evidence="2" id="KW-1185">Reference proteome</keyword>
<dbReference type="AlphaFoldDB" id="A0A8T0ESS0"/>
<evidence type="ECO:0000313" key="2">
    <source>
        <dbReference type="Proteomes" id="UP000807504"/>
    </source>
</evidence>
<proteinExistence type="predicted"/>
<protein>
    <submittedName>
        <fullName evidence="1">Uncharacterized protein</fullName>
    </submittedName>
</protein>
<gene>
    <name evidence="1" type="ORF">HNY73_015165</name>
</gene>
<accession>A0A8T0ESS0</accession>
<sequence>MELSDPNEIRPNGVCQILMSYQILMELSDPKIKAYGAIRSYGAINPNRATDPNGAIISKVSEPNGVIRS</sequence>
<comment type="caution">
    <text evidence="1">The sequence shown here is derived from an EMBL/GenBank/DDBJ whole genome shotgun (WGS) entry which is preliminary data.</text>
</comment>
<organism evidence="1 2">
    <name type="scientific">Argiope bruennichi</name>
    <name type="common">Wasp spider</name>
    <name type="synonym">Aranea bruennichi</name>
    <dbReference type="NCBI Taxonomy" id="94029"/>
    <lineage>
        <taxon>Eukaryota</taxon>
        <taxon>Metazoa</taxon>
        <taxon>Ecdysozoa</taxon>
        <taxon>Arthropoda</taxon>
        <taxon>Chelicerata</taxon>
        <taxon>Arachnida</taxon>
        <taxon>Araneae</taxon>
        <taxon>Araneomorphae</taxon>
        <taxon>Entelegynae</taxon>
        <taxon>Araneoidea</taxon>
        <taxon>Araneidae</taxon>
        <taxon>Argiope</taxon>
    </lineage>
</organism>
<dbReference type="Proteomes" id="UP000807504">
    <property type="component" value="Unassembled WGS sequence"/>
</dbReference>
<evidence type="ECO:0000313" key="1">
    <source>
        <dbReference type="EMBL" id="KAF8778441.1"/>
    </source>
</evidence>
<reference evidence="1" key="2">
    <citation type="submission" date="2020-06" db="EMBL/GenBank/DDBJ databases">
        <authorList>
            <person name="Sheffer M."/>
        </authorList>
    </citation>
    <scope>NUCLEOTIDE SEQUENCE</scope>
</reference>
<dbReference type="EMBL" id="JABXBU010002072">
    <property type="protein sequence ID" value="KAF8778441.1"/>
    <property type="molecule type" value="Genomic_DNA"/>
</dbReference>